<sequence>MATMDERKKAYGEIYTQVLANTMDSGTPYDKFTAELKKYHDEFGLKNEKYFETMCNALVAMTQTVTTSSQQIALQILVEHERLEQEAQNLKVGLALKAKELELAEKRLTLADKEATFNEARTNLLDAQKKKEEKSIEAIEREIRHYDDKLRIQEATILKDVVFGYTAGGLVPPTDMTTKALNAIDKITP</sequence>
<dbReference type="RefSeq" id="WP_170017123.1">
    <property type="nucleotide sequence ID" value="NZ_JADBHR010000021.1"/>
</dbReference>
<dbReference type="EMBL" id="LIWG01000013">
    <property type="protein sequence ID" value="MBE3608771.1"/>
    <property type="molecule type" value="Genomic_DNA"/>
</dbReference>
<gene>
    <name evidence="2" type="ORF">CCAL9337_08570</name>
</gene>
<keyword evidence="1" id="KW-0175">Coiled coil</keyword>
<dbReference type="Proteomes" id="UP000650616">
    <property type="component" value="Unassembled WGS sequence"/>
</dbReference>
<comment type="caution">
    <text evidence="2">The sequence shown here is derived from an EMBL/GenBank/DDBJ whole genome shotgun (WGS) entry which is preliminary data.</text>
</comment>
<accession>A0AAW3ZYJ1</accession>
<proteinExistence type="predicted"/>
<feature type="coiled-coil region" evidence="1">
    <location>
        <begin position="80"/>
        <end position="156"/>
    </location>
</feature>
<evidence type="ECO:0000256" key="1">
    <source>
        <dbReference type="SAM" id="Coils"/>
    </source>
</evidence>
<dbReference type="AlphaFoldDB" id="A0AAW3ZYJ1"/>
<protein>
    <submittedName>
        <fullName evidence="2">Uncharacterized protein</fullName>
    </submittedName>
</protein>
<name>A0AAW3ZYJ1_9BACT</name>
<organism evidence="2 3">
    <name type="scientific">Campylobacter californiensis</name>
    <dbReference type="NCBI Taxonomy" id="1032243"/>
    <lineage>
        <taxon>Bacteria</taxon>
        <taxon>Pseudomonadati</taxon>
        <taxon>Campylobacterota</taxon>
        <taxon>Epsilonproteobacteria</taxon>
        <taxon>Campylobacterales</taxon>
        <taxon>Campylobacteraceae</taxon>
        <taxon>Campylobacter</taxon>
    </lineage>
</organism>
<evidence type="ECO:0000313" key="2">
    <source>
        <dbReference type="EMBL" id="MBE3608771.1"/>
    </source>
</evidence>
<evidence type="ECO:0000313" key="3">
    <source>
        <dbReference type="Proteomes" id="UP000650616"/>
    </source>
</evidence>
<keyword evidence="3" id="KW-1185">Reference proteome</keyword>
<reference evidence="2 3" key="1">
    <citation type="submission" date="2015-08" db="EMBL/GenBank/DDBJ databases">
        <title>Comparative genomics of the Campylobacter concisus group.</title>
        <authorList>
            <person name="Yee E."/>
            <person name="Chapman M.H."/>
            <person name="Huynh S."/>
            <person name="Bono J.L."/>
            <person name="On S.L."/>
            <person name="St Leger J."/>
            <person name="Foster G."/>
            <person name="Parker C.T."/>
            <person name="Miller W.G."/>
        </authorList>
    </citation>
    <scope>NUCLEOTIDE SEQUENCE [LARGE SCALE GENOMIC DNA]</scope>
    <source>
        <strain evidence="2 3">RM9337</strain>
    </source>
</reference>